<dbReference type="EMBL" id="AP022360">
    <property type="protein sequence ID" value="BBU81481.1"/>
    <property type="molecule type" value="Genomic_DNA"/>
</dbReference>
<gene>
    <name evidence="2" type="ORF">EIMP300_28810</name>
</gene>
<dbReference type="AlphaFoldDB" id="A0A8S0FN41"/>
<dbReference type="Proteomes" id="UP000467488">
    <property type="component" value="Chromosome"/>
</dbReference>
<reference evidence="2 3" key="1">
    <citation type="submission" date="2020-01" db="EMBL/GenBank/DDBJ databases">
        <title>Dynamics of blaIMP-6 dissemination in carbapenem resistant Enterobacteriacea isolated from regional surveillance in Osaka, Japan.</title>
        <authorList>
            <person name="Abe R."/>
            <person name="Akeda Y."/>
            <person name="Sugawara Y."/>
            <person name="Yamamoto N."/>
            <person name="Tomono K."/>
            <person name="Takeuchi D."/>
            <person name="Kawahara R."/>
            <person name="Hamada S."/>
        </authorList>
    </citation>
    <scope>NUCLEOTIDE SEQUENCE [LARGE SCALE GENOMIC DNA]</scope>
    <source>
        <strain evidence="2 3">E300</strain>
    </source>
</reference>
<evidence type="ECO:0000313" key="3">
    <source>
        <dbReference type="Proteomes" id="UP000467488"/>
    </source>
</evidence>
<proteinExistence type="predicted"/>
<organism evidence="2 3">
    <name type="scientific">Escherichia coli</name>
    <dbReference type="NCBI Taxonomy" id="562"/>
    <lineage>
        <taxon>Bacteria</taxon>
        <taxon>Pseudomonadati</taxon>
        <taxon>Pseudomonadota</taxon>
        <taxon>Gammaproteobacteria</taxon>
        <taxon>Enterobacterales</taxon>
        <taxon>Enterobacteriaceae</taxon>
        <taxon>Escherichia</taxon>
    </lineage>
</organism>
<dbReference type="InterPro" id="IPR025391">
    <property type="entry name" value="DUF4123"/>
</dbReference>
<protein>
    <recommendedName>
        <fullName evidence="1">DUF4123 domain-containing protein</fullName>
    </recommendedName>
</protein>
<sequence length="275" mass="31840">MSSEQQLADHWLKRNETLNAFILFEGGALSQEMLQIMMEHYKYRRISLYQQVPDLKKVAAYGPWLVRIESEKDLAMVLVGKLPVAGITFSELQLEPLASRLAVGCMAKTPDGREVLLRYYTPRVLKQLAARPDMDWHPVMFSQIESWWMLEDTRWQRLNMPLTVANNSDETVEIITLDEPLWQKIADRGDVSALLREWRTMKTSEHFHAPCIQRNMVEKALNKAQVVGLTKPLDQKIYALSYLNGKKAYLESAEFQVMLEKVKRNEISLSDLGRQ</sequence>
<name>A0A8S0FN41_ECOLX</name>
<accession>A0A8S0FN41</accession>
<evidence type="ECO:0000313" key="2">
    <source>
        <dbReference type="EMBL" id="BBU81481.1"/>
    </source>
</evidence>
<evidence type="ECO:0000259" key="1">
    <source>
        <dbReference type="Pfam" id="PF13503"/>
    </source>
</evidence>
<feature type="domain" description="DUF4123" evidence="1">
    <location>
        <begin position="21"/>
        <end position="130"/>
    </location>
</feature>
<dbReference type="Pfam" id="PF13503">
    <property type="entry name" value="DUF4123"/>
    <property type="match status" value="1"/>
</dbReference>